<gene>
    <name evidence="1" type="ORF">IQ230_23240</name>
</gene>
<evidence type="ECO:0000313" key="1">
    <source>
        <dbReference type="EMBL" id="MBE9193205.1"/>
    </source>
</evidence>
<protein>
    <submittedName>
        <fullName evidence="1">CopG family transcriptional regulator</fullName>
    </submittedName>
</protein>
<comment type="caution">
    <text evidence="1">The sequence shown here is derived from an EMBL/GenBank/DDBJ whole genome shotgun (WGS) entry which is preliminary data.</text>
</comment>
<reference evidence="1 2" key="1">
    <citation type="submission" date="2020-10" db="EMBL/GenBank/DDBJ databases">
        <authorList>
            <person name="Castelo-Branco R."/>
            <person name="Eusebio N."/>
            <person name="Adriana R."/>
            <person name="Vieira A."/>
            <person name="Brugerolle De Fraissinette N."/>
            <person name="Rezende De Castro R."/>
            <person name="Schneider M.P."/>
            <person name="Vasconcelos V."/>
            <person name="Leao P.N."/>
        </authorList>
    </citation>
    <scope>NUCLEOTIDE SEQUENCE [LARGE SCALE GENOMIC DNA]</scope>
    <source>
        <strain evidence="1 2">LEGE 06123</strain>
    </source>
</reference>
<accession>A0ABR9UYY7</accession>
<name>A0ABR9UYY7_9CHRO</name>
<evidence type="ECO:0000313" key="2">
    <source>
        <dbReference type="Proteomes" id="UP000651156"/>
    </source>
</evidence>
<organism evidence="1 2">
    <name type="scientific">Gloeocapsopsis crepidinum LEGE 06123</name>
    <dbReference type="NCBI Taxonomy" id="588587"/>
    <lineage>
        <taxon>Bacteria</taxon>
        <taxon>Bacillati</taxon>
        <taxon>Cyanobacteriota</taxon>
        <taxon>Cyanophyceae</taxon>
        <taxon>Oscillatoriophycideae</taxon>
        <taxon>Chroococcales</taxon>
        <taxon>Chroococcaceae</taxon>
        <taxon>Gloeocapsopsis</taxon>
    </lineage>
</organism>
<dbReference type="Proteomes" id="UP000651156">
    <property type="component" value="Unassembled WGS sequence"/>
</dbReference>
<dbReference type="EMBL" id="JADEWN010000081">
    <property type="protein sequence ID" value="MBE9193205.1"/>
    <property type="molecule type" value="Genomic_DNA"/>
</dbReference>
<sequence>MSNISIEELEQKIEAGEEVIDQYFDPATIRVGTPRLMTSRRGQDQTITNLEIPPAMLNELDQMANELNISRQAVIKMMLRRALDEHYLAKRLTSS</sequence>
<dbReference type="RefSeq" id="WP_193934596.1">
    <property type="nucleotide sequence ID" value="NZ_CAWPMZ010000130.1"/>
</dbReference>
<keyword evidence="2" id="KW-1185">Reference proteome</keyword>
<proteinExistence type="predicted"/>
<dbReference type="NCBIfam" id="NF047399">
    <property type="entry name" value="BrnA_antitoxin_add"/>
    <property type="match status" value="1"/>
</dbReference>